<dbReference type="GO" id="GO:0003700">
    <property type="term" value="F:DNA-binding transcription factor activity"/>
    <property type="evidence" value="ECO:0007669"/>
    <property type="project" value="InterPro"/>
</dbReference>
<dbReference type="Pfam" id="PF03106">
    <property type="entry name" value="WRKY"/>
    <property type="match status" value="1"/>
</dbReference>
<dbReference type="PANTHER" id="PTHR31429">
    <property type="entry name" value="WRKY TRANSCRIPTION FACTOR 36-RELATED"/>
    <property type="match status" value="1"/>
</dbReference>
<gene>
    <name evidence="9" type="primary">WRKY40</name>
    <name evidence="9" type="ORF">KSP39_PZI021844</name>
</gene>
<keyword evidence="6" id="KW-0175">Coiled coil</keyword>
<comment type="subcellular location">
    <subcellularLocation>
        <location evidence="1">Nucleus</location>
    </subcellularLocation>
</comment>
<feature type="region of interest" description="Disordered" evidence="7">
    <location>
        <begin position="310"/>
        <end position="338"/>
    </location>
</feature>
<keyword evidence="10" id="KW-1185">Reference proteome</keyword>
<keyword evidence="4" id="KW-0804">Transcription</keyword>
<evidence type="ECO:0000256" key="4">
    <source>
        <dbReference type="ARBA" id="ARBA00023163"/>
    </source>
</evidence>
<evidence type="ECO:0000259" key="8">
    <source>
        <dbReference type="PROSITE" id="PS50811"/>
    </source>
</evidence>
<accession>A0AAP0AZ57</accession>
<dbReference type="SUPFAM" id="SSF118290">
    <property type="entry name" value="WRKY DNA-binding domain"/>
    <property type="match status" value="1"/>
</dbReference>
<keyword evidence="3" id="KW-0238">DNA-binding</keyword>
<dbReference type="AlphaFoldDB" id="A0AAP0AZ57"/>
<dbReference type="PANTHER" id="PTHR31429:SF3">
    <property type="entry name" value="WRKY TRANSCRIPTION FACTOR 40-RELATED"/>
    <property type="match status" value="1"/>
</dbReference>
<evidence type="ECO:0000256" key="5">
    <source>
        <dbReference type="ARBA" id="ARBA00023242"/>
    </source>
</evidence>
<feature type="coiled-coil region" evidence="6">
    <location>
        <begin position="46"/>
        <end position="80"/>
    </location>
</feature>
<evidence type="ECO:0000256" key="1">
    <source>
        <dbReference type="ARBA" id="ARBA00004123"/>
    </source>
</evidence>
<comment type="caution">
    <text evidence="9">The sequence shown here is derived from an EMBL/GenBank/DDBJ whole genome shotgun (WGS) entry which is preliminary data.</text>
</comment>
<protein>
    <submittedName>
        <fullName evidence="9">WRKY transcription factor 40</fullName>
    </submittedName>
</protein>
<evidence type="ECO:0000313" key="10">
    <source>
        <dbReference type="Proteomes" id="UP001418222"/>
    </source>
</evidence>
<dbReference type="GO" id="GO:0005634">
    <property type="term" value="C:nucleus"/>
    <property type="evidence" value="ECO:0007669"/>
    <property type="project" value="UniProtKB-SubCell"/>
</dbReference>
<feature type="domain" description="WRKY" evidence="8">
    <location>
        <begin position="251"/>
        <end position="317"/>
    </location>
</feature>
<reference evidence="9 10" key="1">
    <citation type="journal article" date="2022" name="Nat. Plants">
        <title>Genomes of leafy and leafless Platanthera orchids illuminate the evolution of mycoheterotrophy.</title>
        <authorList>
            <person name="Li M.H."/>
            <person name="Liu K.W."/>
            <person name="Li Z."/>
            <person name="Lu H.C."/>
            <person name="Ye Q.L."/>
            <person name="Zhang D."/>
            <person name="Wang J.Y."/>
            <person name="Li Y.F."/>
            <person name="Zhong Z.M."/>
            <person name="Liu X."/>
            <person name="Yu X."/>
            <person name="Liu D.K."/>
            <person name="Tu X.D."/>
            <person name="Liu B."/>
            <person name="Hao Y."/>
            <person name="Liao X.Y."/>
            <person name="Jiang Y.T."/>
            <person name="Sun W.H."/>
            <person name="Chen J."/>
            <person name="Chen Y.Q."/>
            <person name="Ai Y."/>
            <person name="Zhai J.W."/>
            <person name="Wu S.S."/>
            <person name="Zhou Z."/>
            <person name="Hsiao Y.Y."/>
            <person name="Wu W.L."/>
            <person name="Chen Y.Y."/>
            <person name="Lin Y.F."/>
            <person name="Hsu J.L."/>
            <person name="Li C.Y."/>
            <person name="Wang Z.W."/>
            <person name="Zhao X."/>
            <person name="Zhong W.Y."/>
            <person name="Ma X.K."/>
            <person name="Ma L."/>
            <person name="Huang J."/>
            <person name="Chen G.Z."/>
            <person name="Huang M.Z."/>
            <person name="Huang L."/>
            <person name="Peng D.H."/>
            <person name="Luo Y.B."/>
            <person name="Zou S.Q."/>
            <person name="Chen S.P."/>
            <person name="Lan S."/>
            <person name="Tsai W.C."/>
            <person name="Van de Peer Y."/>
            <person name="Liu Z.J."/>
        </authorList>
    </citation>
    <scope>NUCLEOTIDE SEQUENCE [LARGE SCALE GENOMIC DNA]</scope>
    <source>
        <strain evidence="9">Lor287</strain>
    </source>
</reference>
<sequence length="404" mass="44885">MEHIVNLDLSVGPTNLAGDAPIPAFPGVWMPSPIHARRNSPTAQDAEVMEMKIQRLSEENRNLNERLSVMSANYNALQNQLYDLMNPRSPSEKMMESPTRKRRSESLESDSHDAAGDNKAFAVAHVESISSEESYKVMKVDSKSNVSKFCVRSDPEQTSLGHFCSGGTEILNENDFVPSLITGLHLLRILADVSCGNNNLNKDGFASPFRVRGNESFHDEKLEIYCLEYVYVVNSEKHCSAYRQTTHRFQQHRVVVKDGYQWRKYGQKVTRDNPSPRAYFKCSFAPSCQVKKKVQRSIEDLSILVATYEGEHNHSPPSQGEGAARGSHGVSSGPNAAAPAITVDLTDGQWSGETHRVSSEVLSPEFQKVLIEQMTAALAKDPNFRASLANALSGKIFEQPPCRN</sequence>
<evidence type="ECO:0000313" key="9">
    <source>
        <dbReference type="EMBL" id="KAK8919285.1"/>
    </source>
</evidence>
<organism evidence="9 10">
    <name type="scientific">Platanthera zijinensis</name>
    <dbReference type="NCBI Taxonomy" id="2320716"/>
    <lineage>
        <taxon>Eukaryota</taxon>
        <taxon>Viridiplantae</taxon>
        <taxon>Streptophyta</taxon>
        <taxon>Embryophyta</taxon>
        <taxon>Tracheophyta</taxon>
        <taxon>Spermatophyta</taxon>
        <taxon>Magnoliopsida</taxon>
        <taxon>Liliopsida</taxon>
        <taxon>Asparagales</taxon>
        <taxon>Orchidaceae</taxon>
        <taxon>Orchidoideae</taxon>
        <taxon>Orchideae</taxon>
        <taxon>Orchidinae</taxon>
        <taxon>Platanthera</taxon>
    </lineage>
</organism>
<keyword evidence="5" id="KW-0539">Nucleus</keyword>
<name>A0AAP0AZ57_9ASPA</name>
<dbReference type="InterPro" id="IPR003657">
    <property type="entry name" value="WRKY_dom"/>
</dbReference>
<dbReference type="EMBL" id="JBBWWQ010000019">
    <property type="protein sequence ID" value="KAK8919285.1"/>
    <property type="molecule type" value="Genomic_DNA"/>
</dbReference>
<dbReference type="Proteomes" id="UP001418222">
    <property type="component" value="Unassembled WGS sequence"/>
</dbReference>
<proteinExistence type="predicted"/>
<evidence type="ECO:0000256" key="6">
    <source>
        <dbReference type="SAM" id="Coils"/>
    </source>
</evidence>
<dbReference type="InterPro" id="IPR044810">
    <property type="entry name" value="WRKY_plant"/>
</dbReference>
<keyword evidence="2" id="KW-0805">Transcription regulation</keyword>
<dbReference type="SMART" id="SM00774">
    <property type="entry name" value="WRKY"/>
    <property type="match status" value="1"/>
</dbReference>
<feature type="compositionally biased region" description="Basic and acidic residues" evidence="7">
    <location>
        <begin position="90"/>
        <end position="116"/>
    </location>
</feature>
<dbReference type="GO" id="GO:0043565">
    <property type="term" value="F:sequence-specific DNA binding"/>
    <property type="evidence" value="ECO:0007669"/>
    <property type="project" value="InterPro"/>
</dbReference>
<dbReference type="Gene3D" id="2.20.25.80">
    <property type="entry name" value="WRKY domain"/>
    <property type="match status" value="1"/>
</dbReference>
<evidence type="ECO:0000256" key="3">
    <source>
        <dbReference type="ARBA" id="ARBA00023125"/>
    </source>
</evidence>
<evidence type="ECO:0000256" key="7">
    <source>
        <dbReference type="SAM" id="MobiDB-lite"/>
    </source>
</evidence>
<evidence type="ECO:0000256" key="2">
    <source>
        <dbReference type="ARBA" id="ARBA00023015"/>
    </source>
</evidence>
<dbReference type="InterPro" id="IPR036576">
    <property type="entry name" value="WRKY_dom_sf"/>
</dbReference>
<dbReference type="PROSITE" id="PS50811">
    <property type="entry name" value="WRKY"/>
    <property type="match status" value="1"/>
</dbReference>
<feature type="region of interest" description="Disordered" evidence="7">
    <location>
        <begin position="85"/>
        <end position="117"/>
    </location>
</feature>